<protein>
    <submittedName>
        <fullName evidence="2">Uncharacterized protein</fullName>
    </submittedName>
</protein>
<gene>
    <name evidence="2" type="ORF">BP01DRAFT_402548</name>
</gene>
<proteinExistence type="predicted"/>
<evidence type="ECO:0000256" key="1">
    <source>
        <dbReference type="SAM" id="MobiDB-lite"/>
    </source>
</evidence>
<feature type="region of interest" description="Disordered" evidence="1">
    <location>
        <begin position="101"/>
        <end position="120"/>
    </location>
</feature>
<reference evidence="2 3" key="1">
    <citation type="submission" date="2016-12" db="EMBL/GenBank/DDBJ databases">
        <title>The genomes of Aspergillus section Nigri reveals drivers in fungal speciation.</title>
        <authorList>
            <consortium name="DOE Joint Genome Institute"/>
            <person name="Vesth T.C."/>
            <person name="Nybo J."/>
            <person name="Theobald S."/>
            <person name="Brandl J."/>
            <person name="Frisvad J.C."/>
            <person name="Nielsen K.F."/>
            <person name="Lyhne E.K."/>
            <person name="Kogle M.E."/>
            <person name="Kuo A."/>
            <person name="Riley R."/>
            <person name="Clum A."/>
            <person name="Nolan M."/>
            <person name="Lipzen A."/>
            <person name="Salamov A."/>
            <person name="Henrissat B."/>
            <person name="Wiebenga A."/>
            <person name="De Vries R.P."/>
            <person name="Grigoriev I.V."/>
            <person name="Mortensen U.H."/>
            <person name="Andersen M.R."/>
            <person name="Baker S.E."/>
        </authorList>
    </citation>
    <scope>NUCLEOTIDE SEQUENCE [LARGE SCALE GENOMIC DNA]</scope>
    <source>
        <strain evidence="2 3">JOP 1030-1</strain>
    </source>
</reference>
<evidence type="ECO:0000313" key="3">
    <source>
        <dbReference type="Proteomes" id="UP000248349"/>
    </source>
</evidence>
<dbReference type="Proteomes" id="UP000248349">
    <property type="component" value="Unassembled WGS sequence"/>
</dbReference>
<dbReference type="EMBL" id="KZ821243">
    <property type="protein sequence ID" value="PYH43466.1"/>
    <property type="molecule type" value="Genomic_DNA"/>
</dbReference>
<dbReference type="GeneID" id="37079874"/>
<evidence type="ECO:0000313" key="2">
    <source>
        <dbReference type="EMBL" id="PYH43466.1"/>
    </source>
</evidence>
<sequence length="266" mass="30098">MPPPTDNLEVELIRRSWAEISSRTRSHFSPDYWDSPSLRRAITDCRQLTQTGHFVPTADETAEMWASILAHSFRVFSGCQHPENHEPVRLVLHRRRYRETPLPLAGGGAGGDADPPPPREHVLLSLEHQRAPAASSTNSNGGTVIISGARTCVHVLCMDVHGPGDQVTRAEARGLGDRYLTPEQQGRTLGFFVAKGHMVGGYSWAPAPPYEFRQFLWPGDEDANYCLYEDCTQVEDLLRRMRRVMHRIPNPEEDMEPWTMNDDCWL</sequence>
<accession>A0A318Z8B0</accession>
<organism evidence="2 3">
    <name type="scientific">Aspergillus saccharolyticus JOP 1030-1</name>
    <dbReference type="NCBI Taxonomy" id="1450539"/>
    <lineage>
        <taxon>Eukaryota</taxon>
        <taxon>Fungi</taxon>
        <taxon>Dikarya</taxon>
        <taxon>Ascomycota</taxon>
        <taxon>Pezizomycotina</taxon>
        <taxon>Eurotiomycetes</taxon>
        <taxon>Eurotiomycetidae</taxon>
        <taxon>Eurotiales</taxon>
        <taxon>Aspergillaceae</taxon>
        <taxon>Aspergillus</taxon>
        <taxon>Aspergillus subgen. Circumdati</taxon>
    </lineage>
</organism>
<name>A0A318Z8B0_9EURO</name>
<keyword evidence="3" id="KW-1185">Reference proteome</keyword>
<dbReference type="RefSeq" id="XP_025429448.1">
    <property type="nucleotide sequence ID" value="XM_025578645.1"/>
</dbReference>
<dbReference type="AlphaFoldDB" id="A0A318Z8B0"/>